<proteinExistence type="predicted"/>
<sequence length="784" mass="86217">MTRVIRARKAQITKPKLISRLALGDDGTVSGFVFDPDAPEHRFTIEILLDGLVLKTAYAAAFAPECSELDRSNTCGFAVSIDIELLHAARHLSARLANLGTPVGNPIDLENDTTFRADLRPTCKLRWLGGLHFQGWIDSEIVVTLEAIVDGESVAQVRATAWTHIGGDAEGGASRNVRAFDFHVPQRLADGRVHRILLRKEDGEQIPAAATFVAFPDGLAGMIDVIGGYAAERLRGKLYDRLIPASLPLHDYADWRERFPLPEPQPSPLRLAVVIAGSSGTQQTLASLEAQSHENWTAGAIDGQPLSIDSDAMLEFLEDAAPDADYIVATMAGVSLERTALARIAAAFDSHPDALALYGDLDFLTDDGRLWPLAFPAFDYERLLEQGYCAHLFAVRRKALFAAIETARPNNLYRLFNSLLDQIGPLRTDILHLPGALATMPKLDRTTAGALLSAASQSHLRARGIHANVTQRTGNFFPAVRIKRPLSKQRVTVIIPTRDRVSLLRRCLETIAPAVERCHADILVVDNDSAQPQTIDFLSDLSRRGIRTLRIEGPFNFARLNNQAAATLDSDILCLLNNDIEASSDDWLEEMLTRLGEPDVGAVGALLTWPGDVVQHGGVVLGMNFSVAHAFTDRFSDDPGFLDQLLVAHECSAVTAACLVTRRNDYLAVGGMDEDRFAVALNDVDYCLRLREVGKRIVLTPYAKLIHAESASRGSDHRADRRSRFEHELNLLRARWGERLNDDPAYNPQLSRDGVPYSGLAWPPGRRTPRYNRPPVAHDLPLGF</sequence>
<dbReference type="GO" id="GO:0016740">
    <property type="term" value="F:transferase activity"/>
    <property type="evidence" value="ECO:0007669"/>
    <property type="project" value="UniProtKB-KW"/>
</dbReference>
<organism evidence="3 4">
    <name type="scientific">Nitrobacter vulgaris</name>
    <dbReference type="NCBI Taxonomy" id="29421"/>
    <lineage>
        <taxon>Bacteria</taxon>
        <taxon>Pseudomonadati</taxon>
        <taxon>Pseudomonadota</taxon>
        <taxon>Alphaproteobacteria</taxon>
        <taxon>Hyphomicrobiales</taxon>
        <taxon>Nitrobacteraceae</taxon>
        <taxon>Nitrobacter</taxon>
    </lineage>
</organism>
<dbReference type="EMBL" id="MWPQ01000010">
    <property type="protein sequence ID" value="OPH84032.1"/>
    <property type="molecule type" value="Genomic_DNA"/>
</dbReference>
<keyword evidence="4" id="KW-1185">Reference proteome</keyword>
<dbReference type="PANTHER" id="PTHR43179">
    <property type="entry name" value="RHAMNOSYLTRANSFERASE WBBL"/>
    <property type="match status" value="1"/>
</dbReference>
<gene>
    <name evidence="3" type="ORF">B2M20_03460</name>
</gene>
<dbReference type="InterPro" id="IPR029044">
    <property type="entry name" value="Nucleotide-diphossugar_trans"/>
</dbReference>
<evidence type="ECO:0000313" key="4">
    <source>
        <dbReference type="Proteomes" id="UP000189940"/>
    </source>
</evidence>
<dbReference type="RefSeq" id="WP_079445705.1">
    <property type="nucleotide sequence ID" value="NZ_MWPQ01000010.1"/>
</dbReference>
<reference evidence="3 4" key="1">
    <citation type="submission" date="2017-02" db="EMBL/GenBank/DDBJ databases">
        <title>Genome sequence of the nitrite-oxidizing bacterium Nitrobacter vulgaris strain Ab1.</title>
        <authorList>
            <person name="Mellbye B.L."/>
            <person name="Davis E.W."/>
            <person name="Spieck E."/>
            <person name="Chang J.H."/>
            <person name="Bottomley P.J."/>
            <person name="Sayavedra-Soto L.A."/>
        </authorList>
    </citation>
    <scope>NUCLEOTIDE SEQUENCE [LARGE SCALE GENOMIC DNA]</scope>
    <source>
        <strain evidence="3 4">Ab1</strain>
    </source>
</reference>
<name>A0A1V4I2H7_NITVU</name>
<evidence type="ECO:0000256" key="1">
    <source>
        <dbReference type="SAM" id="MobiDB-lite"/>
    </source>
</evidence>
<dbReference type="PANTHER" id="PTHR43179:SF7">
    <property type="entry name" value="RHAMNOSYLTRANSFERASE WBBL"/>
    <property type="match status" value="1"/>
</dbReference>
<keyword evidence="3" id="KW-0808">Transferase</keyword>
<comment type="caution">
    <text evidence="3">The sequence shown here is derived from an EMBL/GenBank/DDBJ whole genome shotgun (WGS) entry which is preliminary data.</text>
</comment>
<feature type="region of interest" description="Disordered" evidence="1">
    <location>
        <begin position="757"/>
        <end position="784"/>
    </location>
</feature>
<evidence type="ECO:0000313" key="3">
    <source>
        <dbReference type="EMBL" id="OPH84032.1"/>
    </source>
</evidence>
<protein>
    <submittedName>
        <fullName evidence="3">Glycosyl transferase</fullName>
    </submittedName>
</protein>
<evidence type="ECO:0000259" key="2">
    <source>
        <dbReference type="Pfam" id="PF00535"/>
    </source>
</evidence>
<dbReference type="Pfam" id="PF00535">
    <property type="entry name" value="Glycos_transf_2"/>
    <property type="match status" value="1"/>
</dbReference>
<accession>A0A1V4I2H7</accession>
<dbReference type="Gene3D" id="3.90.550.10">
    <property type="entry name" value="Spore Coat Polysaccharide Biosynthesis Protein SpsA, Chain A"/>
    <property type="match status" value="1"/>
</dbReference>
<feature type="domain" description="Glycosyltransferase 2-like" evidence="2">
    <location>
        <begin position="492"/>
        <end position="609"/>
    </location>
</feature>
<dbReference type="Proteomes" id="UP000189940">
    <property type="component" value="Unassembled WGS sequence"/>
</dbReference>
<dbReference type="OrthoDB" id="9783791at2"/>
<dbReference type="CDD" id="cd04186">
    <property type="entry name" value="GT_2_like_c"/>
    <property type="match status" value="1"/>
</dbReference>
<dbReference type="SUPFAM" id="SSF53448">
    <property type="entry name" value="Nucleotide-diphospho-sugar transferases"/>
    <property type="match status" value="2"/>
</dbReference>
<dbReference type="STRING" id="29421.B2M20_03460"/>
<dbReference type="AlphaFoldDB" id="A0A1V4I2H7"/>
<dbReference type="InterPro" id="IPR001173">
    <property type="entry name" value="Glyco_trans_2-like"/>
</dbReference>